<dbReference type="InterPro" id="IPR013078">
    <property type="entry name" value="His_Pase_superF_clade-1"/>
</dbReference>
<name>A0AAD3D481_9STRA</name>
<evidence type="ECO:0000313" key="4">
    <source>
        <dbReference type="Proteomes" id="UP001054902"/>
    </source>
</evidence>
<dbReference type="InterPro" id="IPR029033">
    <property type="entry name" value="His_PPase_superfam"/>
</dbReference>
<keyword evidence="4" id="KW-1185">Reference proteome</keyword>
<dbReference type="Pfam" id="PF00300">
    <property type="entry name" value="His_Phos_1"/>
    <property type="match status" value="1"/>
</dbReference>
<dbReference type="GO" id="GO:0016791">
    <property type="term" value="F:phosphatase activity"/>
    <property type="evidence" value="ECO:0007669"/>
    <property type="project" value="TreeGrafter"/>
</dbReference>
<feature type="binding site" evidence="2">
    <location>
        <position position="70"/>
    </location>
    <ligand>
        <name>substrate</name>
    </ligand>
</feature>
<organism evidence="3 4">
    <name type="scientific">Chaetoceros tenuissimus</name>
    <dbReference type="NCBI Taxonomy" id="426638"/>
    <lineage>
        <taxon>Eukaryota</taxon>
        <taxon>Sar</taxon>
        <taxon>Stramenopiles</taxon>
        <taxon>Ochrophyta</taxon>
        <taxon>Bacillariophyta</taxon>
        <taxon>Coscinodiscophyceae</taxon>
        <taxon>Chaetocerotophycidae</taxon>
        <taxon>Chaetocerotales</taxon>
        <taxon>Chaetocerotaceae</taxon>
        <taxon>Chaetoceros</taxon>
    </lineage>
</organism>
<evidence type="ECO:0000256" key="2">
    <source>
        <dbReference type="PIRSR" id="PIRSR613078-2"/>
    </source>
</evidence>
<sequence>MSTNVINANKVHKFFICRHGETDANESGVIQGSSDFSSLTMKGKEQARNLGLSLSHAVAMNHVFLSPLNRAQETWDILREAMIENNNGGAEIYQREIVLNNLREIDFYSWEGLDKNEIKARFPTSYQAWKSGDPEVLSVEAESEEIKYPLKDLWDRASEVWNEIHEHELNYLLQSKMTTEHSSSSLLVCHGSLGQALLGSALGADANFFRKEEFPNCGVVEIEWVLHSKESFGKVHRWRWYRPTVGEWNYHK</sequence>
<dbReference type="InterPro" id="IPR001345">
    <property type="entry name" value="PG/BPGM_mutase_AS"/>
</dbReference>
<dbReference type="PANTHER" id="PTHR48100">
    <property type="entry name" value="BROAD-SPECIFICITY PHOSPHATASE YOR283W-RELATED"/>
    <property type="match status" value="1"/>
</dbReference>
<feature type="binding site" evidence="2">
    <location>
        <begin position="18"/>
        <end position="25"/>
    </location>
    <ligand>
        <name>substrate</name>
    </ligand>
</feature>
<gene>
    <name evidence="3" type="ORF">CTEN210_13920</name>
</gene>
<feature type="active site" description="Tele-phosphohistidine intermediate" evidence="1">
    <location>
        <position position="19"/>
    </location>
</feature>
<dbReference type="SUPFAM" id="SSF53254">
    <property type="entry name" value="Phosphoglycerate mutase-like"/>
    <property type="match status" value="1"/>
</dbReference>
<evidence type="ECO:0008006" key="5">
    <source>
        <dbReference type="Google" id="ProtNLM"/>
    </source>
</evidence>
<protein>
    <recommendedName>
        <fullName evidence="5">Phosphoglycerate mutase</fullName>
    </recommendedName>
</protein>
<dbReference type="Proteomes" id="UP001054902">
    <property type="component" value="Unassembled WGS sequence"/>
</dbReference>
<dbReference type="PANTHER" id="PTHR48100:SF10">
    <property type="entry name" value="2-CARBOXY-D-ARABINITOL-1-PHOSPHATASE-RELATED"/>
    <property type="match status" value="1"/>
</dbReference>
<comment type="caution">
    <text evidence="3">The sequence shown here is derived from an EMBL/GenBank/DDBJ whole genome shotgun (WGS) entry which is preliminary data.</text>
</comment>
<reference evidence="3 4" key="1">
    <citation type="journal article" date="2021" name="Sci. Rep.">
        <title>The genome of the diatom Chaetoceros tenuissimus carries an ancient integrated fragment of an extant virus.</title>
        <authorList>
            <person name="Hongo Y."/>
            <person name="Kimura K."/>
            <person name="Takaki Y."/>
            <person name="Yoshida Y."/>
            <person name="Baba S."/>
            <person name="Kobayashi G."/>
            <person name="Nagasaki K."/>
            <person name="Hano T."/>
            <person name="Tomaru Y."/>
        </authorList>
    </citation>
    <scope>NUCLEOTIDE SEQUENCE [LARGE SCALE GENOMIC DNA]</scope>
    <source>
        <strain evidence="3 4">NIES-3715</strain>
    </source>
</reference>
<dbReference type="SMART" id="SM00855">
    <property type="entry name" value="PGAM"/>
    <property type="match status" value="1"/>
</dbReference>
<evidence type="ECO:0000313" key="3">
    <source>
        <dbReference type="EMBL" id="GFH57444.1"/>
    </source>
</evidence>
<dbReference type="InterPro" id="IPR050275">
    <property type="entry name" value="PGM_Phosphatase"/>
</dbReference>
<proteinExistence type="predicted"/>
<dbReference type="AlphaFoldDB" id="A0AAD3D481"/>
<dbReference type="Gene3D" id="3.40.50.1240">
    <property type="entry name" value="Phosphoglycerate mutase-like"/>
    <property type="match status" value="1"/>
</dbReference>
<dbReference type="CDD" id="cd07067">
    <property type="entry name" value="HP_PGM_like"/>
    <property type="match status" value="1"/>
</dbReference>
<feature type="active site" description="Proton donor/acceptor" evidence="1">
    <location>
        <position position="104"/>
    </location>
</feature>
<feature type="binding site" evidence="2">
    <location>
        <position position="115"/>
    </location>
    <ligand>
        <name>substrate</name>
    </ligand>
</feature>
<evidence type="ECO:0000256" key="1">
    <source>
        <dbReference type="PIRSR" id="PIRSR613078-1"/>
    </source>
</evidence>
<accession>A0AAD3D481</accession>
<dbReference type="EMBL" id="BLLK01000058">
    <property type="protein sequence ID" value="GFH57444.1"/>
    <property type="molecule type" value="Genomic_DNA"/>
</dbReference>
<dbReference type="PROSITE" id="PS00175">
    <property type="entry name" value="PG_MUTASE"/>
    <property type="match status" value="1"/>
</dbReference>